<accession>A0A8I3AAL1</accession>
<evidence type="ECO:0000313" key="3">
    <source>
        <dbReference type="Proteomes" id="UP000683000"/>
    </source>
</evidence>
<keyword evidence="3" id="KW-1185">Reference proteome</keyword>
<feature type="domain" description="G" evidence="1">
    <location>
        <begin position="22"/>
        <end position="146"/>
    </location>
</feature>
<dbReference type="Gene3D" id="3.40.50.300">
    <property type="entry name" value="P-loop containing nucleotide triphosphate hydrolases"/>
    <property type="match status" value="1"/>
</dbReference>
<evidence type="ECO:0000259" key="1">
    <source>
        <dbReference type="Pfam" id="PF01926"/>
    </source>
</evidence>
<dbReference type="GO" id="GO:0005525">
    <property type="term" value="F:GTP binding"/>
    <property type="evidence" value="ECO:0007669"/>
    <property type="project" value="InterPro"/>
</dbReference>
<dbReference type="Proteomes" id="UP000683000">
    <property type="component" value="Unassembled WGS sequence"/>
</dbReference>
<comment type="caution">
    <text evidence="2">The sequence shown here is derived from an EMBL/GenBank/DDBJ whole genome shotgun (WGS) entry which is preliminary data.</text>
</comment>
<dbReference type="InterPro" id="IPR006073">
    <property type="entry name" value="GTP-bd"/>
</dbReference>
<reference evidence="2" key="1">
    <citation type="submission" date="2021-03" db="EMBL/GenBank/DDBJ databases">
        <title>Evolutionary innovations through gain and loss of genes in the ectomycorrhizal Boletales.</title>
        <authorList>
            <person name="Wu G."/>
            <person name="Miyauchi S."/>
            <person name="Morin E."/>
            <person name="Yang Z.-L."/>
            <person name="Xu J."/>
            <person name="Martin F.M."/>
        </authorList>
    </citation>
    <scope>NUCLEOTIDE SEQUENCE</scope>
    <source>
        <strain evidence="2">BR01</strain>
    </source>
</reference>
<sequence length="613" mass="67766">MDSSESLTQIVDKIDGDCTKFRILLLGKAGCGKSSLLNKVFGIEAAIVSHQVPRSADVEREVTSPQNSRFILHDSQGFLPNSESEFNIVKDFIQERMNKPKLKDKLHAVWICMSTPHGGERLDQTSVGKIFDLTYNKLPLIIVLTKFDLLVATTLSNMGDKDVDELWADSRVKATHELNEILKYVPHNLRQLMVTVSTSPKFEDTIPTLIKLFCAEVQRFPGIRMYNQPASLMWSIAQRGDVDTTIAATINIGRKRYWSGLGSGINFATKTLEECLSTIHADIVTVWNIQDSSNYLAGDDFKARMTHLVDDLASVNPNNSCAAPTPTNIVANLADATVHPIGIAIAVIGAADEAAKWVCDVYDGAPQNIACVMGYIVDLTIIMRLLSISHWSTTYTSGAIEEETVDAIREHVSSGNHSKVHNKIRKIASEKNMLWFVDGRDIVLEEIVHLIQEFCDISQLPTVSSEYDLSHRSSTNAAQKYGENDLQDILQEGQLETAVSQEYNIVTKYGAVYLECIDSTKSTNMSTMEAAVTTSMRHAVANVRNEEDPGSQVGFRLHAVTTGTECSLRCLSDSIHPADQRASADAAPIQRRALRRNGLWQKLSCQPRHGLGS</sequence>
<dbReference type="Pfam" id="PF01926">
    <property type="entry name" value="MMR_HSR1"/>
    <property type="match status" value="1"/>
</dbReference>
<evidence type="ECO:0000313" key="2">
    <source>
        <dbReference type="EMBL" id="KAG6378076.1"/>
    </source>
</evidence>
<proteinExistence type="predicted"/>
<dbReference type="AlphaFoldDB" id="A0A8I3AAL1"/>
<dbReference type="OrthoDB" id="391988at2759"/>
<dbReference type="InterPro" id="IPR027417">
    <property type="entry name" value="P-loop_NTPase"/>
</dbReference>
<gene>
    <name evidence="2" type="ORF">JVT61DRAFT_13759</name>
</gene>
<organism evidence="2 3">
    <name type="scientific">Boletus reticuloceps</name>
    <dbReference type="NCBI Taxonomy" id="495285"/>
    <lineage>
        <taxon>Eukaryota</taxon>
        <taxon>Fungi</taxon>
        <taxon>Dikarya</taxon>
        <taxon>Basidiomycota</taxon>
        <taxon>Agaricomycotina</taxon>
        <taxon>Agaricomycetes</taxon>
        <taxon>Agaricomycetidae</taxon>
        <taxon>Boletales</taxon>
        <taxon>Boletineae</taxon>
        <taxon>Boletaceae</taxon>
        <taxon>Boletoideae</taxon>
        <taxon>Boletus</taxon>
    </lineage>
</organism>
<name>A0A8I3AAL1_9AGAM</name>
<protein>
    <recommendedName>
        <fullName evidence="1">G domain-containing protein</fullName>
    </recommendedName>
</protein>
<dbReference type="EMBL" id="JAGFBS010000007">
    <property type="protein sequence ID" value="KAG6378076.1"/>
    <property type="molecule type" value="Genomic_DNA"/>
</dbReference>
<dbReference type="SUPFAM" id="SSF52540">
    <property type="entry name" value="P-loop containing nucleoside triphosphate hydrolases"/>
    <property type="match status" value="1"/>
</dbReference>